<evidence type="ECO:0000256" key="4">
    <source>
        <dbReference type="ARBA" id="ARBA00022723"/>
    </source>
</evidence>
<dbReference type="GO" id="GO:0003677">
    <property type="term" value="F:DNA binding"/>
    <property type="evidence" value="ECO:0007669"/>
    <property type="project" value="UniProtKB-KW"/>
</dbReference>
<evidence type="ECO:0000313" key="16">
    <source>
        <dbReference type="Proteomes" id="UP000230709"/>
    </source>
</evidence>
<gene>
    <name evidence="13" type="primary">ruvC</name>
    <name evidence="15" type="ORF">CQW49_20130</name>
</gene>
<dbReference type="Gene3D" id="3.30.420.10">
    <property type="entry name" value="Ribonuclease H-like superfamily/Ribonuclease H"/>
    <property type="match status" value="1"/>
</dbReference>
<accession>A0A2D2D4M3</accession>
<keyword evidence="2 13" id="KW-0963">Cytoplasm</keyword>
<keyword evidence="10 13" id="KW-0233">DNA recombination</keyword>
<reference evidence="16" key="1">
    <citation type="submission" date="2017-10" db="EMBL/GenBank/DDBJ databases">
        <title>Completed PacBio SMRT sequence of Methylosinus trichosporium OB3b reveals presence of a third large plasmid.</title>
        <authorList>
            <person name="Charles T.C."/>
            <person name="Lynch M.D.J."/>
            <person name="Heil J.R."/>
            <person name="Cheng J."/>
        </authorList>
    </citation>
    <scope>NUCLEOTIDE SEQUENCE [LARGE SCALE GENOMIC DNA]</scope>
    <source>
        <strain evidence="16">OB3b</strain>
    </source>
</reference>
<keyword evidence="11 13" id="KW-0234">DNA repair</keyword>
<dbReference type="HAMAP" id="MF_00034">
    <property type="entry name" value="RuvC"/>
    <property type="match status" value="1"/>
</dbReference>
<dbReference type="InterPro" id="IPR020563">
    <property type="entry name" value="X-over_junc_endoDNase_Mg_BS"/>
</dbReference>
<dbReference type="FunFam" id="3.30.420.10:FF:000002">
    <property type="entry name" value="Crossover junction endodeoxyribonuclease RuvC"/>
    <property type="match status" value="1"/>
</dbReference>
<comment type="subunit">
    <text evidence="13">Homodimer which binds Holliday junction (HJ) DNA. The HJ becomes 2-fold symmetrical on binding to RuvC with unstacked arms; it has a different conformation from HJ DNA in complex with RuvA. In the full resolvosome a probable DNA-RuvA(4)-RuvB(12)-RuvC(2) complex forms which resolves the HJ.</text>
</comment>
<feature type="binding site" evidence="13">
    <location>
        <position position="73"/>
    </location>
    <ligand>
        <name>Mg(2+)</name>
        <dbReference type="ChEBI" id="CHEBI:18420"/>
        <label>2</label>
    </ligand>
</feature>
<evidence type="ECO:0000256" key="1">
    <source>
        <dbReference type="ARBA" id="ARBA00009518"/>
    </source>
</evidence>
<evidence type="ECO:0000256" key="11">
    <source>
        <dbReference type="ARBA" id="ARBA00023204"/>
    </source>
</evidence>
<dbReference type="Pfam" id="PF02075">
    <property type="entry name" value="RuvC"/>
    <property type="match status" value="1"/>
</dbReference>
<evidence type="ECO:0000256" key="3">
    <source>
        <dbReference type="ARBA" id="ARBA00022722"/>
    </source>
</evidence>
<feature type="active site" evidence="13">
    <location>
        <position position="73"/>
    </location>
</feature>
<evidence type="ECO:0000256" key="10">
    <source>
        <dbReference type="ARBA" id="ARBA00023172"/>
    </source>
</evidence>
<evidence type="ECO:0000256" key="2">
    <source>
        <dbReference type="ARBA" id="ARBA00022490"/>
    </source>
</evidence>
<comment type="catalytic activity">
    <reaction evidence="12 13">
        <text>Endonucleolytic cleavage at a junction such as a reciprocal single-stranded crossover between two homologous DNA duplexes (Holliday junction).</text>
        <dbReference type="EC" id="3.1.21.10"/>
    </reaction>
</comment>
<keyword evidence="8 13" id="KW-0460">Magnesium</keyword>
<keyword evidence="3 13" id="KW-0540">Nuclease</keyword>
<proteinExistence type="inferred from homology"/>
<dbReference type="PROSITE" id="PS01321">
    <property type="entry name" value="RUVC"/>
    <property type="match status" value="1"/>
</dbReference>
<evidence type="ECO:0000256" key="13">
    <source>
        <dbReference type="HAMAP-Rule" id="MF_00034"/>
    </source>
</evidence>
<evidence type="ECO:0000313" key="15">
    <source>
        <dbReference type="EMBL" id="ATQ69933.1"/>
    </source>
</evidence>
<sequence length="173" mass="17984">MTNETIRILGVDPGLRNTGWGIIEASRGSRLSFVACGSLHSDGDAALAERLAQLQRGLAEIITAHSPHEAAVEETFVNRDPQSALKLGLARGVALAAPALAGLEVAEYAANLVKKTVVGNGHAEKAQVAMMVRVLLPASRAESADAADALAVAICHAQHRASRAAARLLQARA</sequence>
<dbReference type="NCBIfam" id="TIGR00228">
    <property type="entry name" value="ruvC"/>
    <property type="match status" value="1"/>
</dbReference>
<dbReference type="PRINTS" id="PR00696">
    <property type="entry name" value="RSOLVASERUVC"/>
</dbReference>
<dbReference type="GO" id="GO:0005737">
    <property type="term" value="C:cytoplasm"/>
    <property type="evidence" value="ECO:0007669"/>
    <property type="project" value="UniProtKB-SubCell"/>
</dbReference>
<dbReference type="RefSeq" id="WP_024749452.1">
    <property type="nucleotide sequence ID" value="NZ_ADVE02000001.1"/>
</dbReference>
<evidence type="ECO:0000256" key="7">
    <source>
        <dbReference type="ARBA" id="ARBA00022801"/>
    </source>
</evidence>
<dbReference type="GO" id="GO:0048476">
    <property type="term" value="C:Holliday junction resolvase complex"/>
    <property type="evidence" value="ECO:0007669"/>
    <property type="project" value="UniProtKB-UniRule"/>
</dbReference>
<dbReference type="GO" id="GO:0000287">
    <property type="term" value="F:magnesium ion binding"/>
    <property type="evidence" value="ECO:0007669"/>
    <property type="project" value="UniProtKB-UniRule"/>
</dbReference>
<comment type="cofactor">
    <cofactor evidence="13">
        <name>Mg(2+)</name>
        <dbReference type="ChEBI" id="CHEBI:18420"/>
    </cofactor>
    <text evidence="13">Binds 2 Mg(2+) ion per subunit.</text>
</comment>
<evidence type="ECO:0000256" key="8">
    <source>
        <dbReference type="ARBA" id="ARBA00022842"/>
    </source>
</evidence>
<dbReference type="InterPro" id="IPR012337">
    <property type="entry name" value="RNaseH-like_sf"/>
</dbReference>
<dbReference type="GO" id="GO:0006281">
    <property type="term" value="P:DNA repair"/>
    <property type="evidence" value="ECO:0007669"/>
    <property type="project" value="UniProtKB-UniRule"/>
</dbReference>
<dbReference type="PANTHER" id="PTHR30194:SF3">
    <property type="entry name" value="CROSSOVER JUNCTION ENDODEOXYRIBONUCLEASE RUVC"/>
    <property type="match status" value="1"/>
</dbReference>
<dbReference type="KEGG" id="mtw:CQW49_20130"/>
<evidence type="ECO:0000256" key="6">
    <source>
        <dbReference type="ARBA" id="ARBA00022763"/>
    </source>
</evidence>
<keyword evidence="9 13" id="KW-0238">DNA-binding</keyword>
<protein>
    <recommendedName>
        <fullName evidence="13 14">Crossover junction endodeoxyribonuclease RuvC</fullName>
        <ecNumber evidence="13 14">3.1.21.10</ecNumber>
    </recommendedName>
    <alternativeName>
        <fullName evidence="13">Holliday junction nuclease RuvC</fullName>
    </alternativeName>
    <alternativeName>
        <fullName evidence="13">Holliday junction resolvase RuvC</fullName>
    </alternativeName>
</protein>
<feature type="active site" evidence="13">
    <location>
        <position position="145"/>
    </location>
</feature>
<dbReference type="GO" id="GO:0009432">
    <property type="term" value="P:SOS response"/>
    <property type="evidence" value="ECO:0007669"/>
    <property type="project" value="UniProtKB-ARBA"/>
</dbReference>
<dbReference type="GO" id="GO:0006310">
    <property type="term" value="P:DNA recombination"/>
    <property type="evidence" value="ECO:0007669"/>
    <property type="project" value="UniProtKB-UniRule"/>
</dbReference>
<feature type="binding site" evidence="13">
    <location>
        <position position="145"/>
    </location>
    <ligand>
        <name>Mg(2+)</name>
        <dbReference type="ChEBI" id="CHEBI:18420"/>
        <label>1</label>
    </ligand>
</feature>
<keyword evidence="5 13" id="KW-0255">Endonuclease</keyword>
<dbReference type="AlphaFoldDB" id="A0A2D2D4M3"/>
<keyword evidence="4 13" id="KW-0479">Metal-binding</keyword>
<evidence type="ECO:0000256" key="12">
    <source>
        <dbReference type="ARBA" id="ARBA00029354"/>
    </source>
</evidence>
<dbReference type="InterPro" id="IPR002176">
    <property type="entry name" value="X-over_junc_endoDNase_RuvC"/>
</dbReference>
<keyword evidence="7 13" id="KW-0378">Hydrolase</keyword>
<evidence type="ECO:0000256" key="9">
    <source>
        <dbReference type="ARBA" id="ARBA00023125"/>
    </source>
</evidence>
<feature type="active site" evidence="13">
    <location>
        <position position="12"/>
    </location>
</feature>
<comment type="subcellular location">
    <subcellularLocation>
        <location evidence="13">Cytoplasm</location>
    </subcellularLocation>
</comment>
<organism evidence="15 16">
    <name type="scientific">Methylosinus trichosporium (strain ATCC 35070 / NCIMB 11131 / UNIQEM 75 / OB3b)</name>
    <dbReference type="NCBI Taxonomy" id="595536"/>
    <lineage>
        <taxon>Bacteria</taxon>
        <taxon>Pseudomonadati</taxon>
        <taxon>Pseudomonadota</taxon>
        <taxon>Alphaproteobacteria</taxon>
        <taxon>Hyphomicrobiales</taxon>
        <taxon>Methylocystaceae</taxon>
        <taxon>Methylosinus</taxon>
    </lineage>
</organism>
<dbReference type="STRING" id="595536.GCA_000178815_01168"/>
<evidence type="ECO:0000256" key="5">
    <source>
        <dbReference type="ARBA" id="ARBA00022759"/>
    </source>
</evidence>
<keyword evidence="16" id="KW-1185">Reference proteome</keyword>
<dbReference type="PANTHER" id="PTHR30194">
    <property type="entry name" value="CROSSOVER JUNCTION ENDODEOXYRIBONUCLEASE RUVC"/>
    <property type="match status" value="1"/>
</dbReference>
<dbReference type="SUPFAM" id="SSF53098">
    <property type="entry name" value="Ribonuclease H-like"/>
    <property type="match status" value="1"/>
</dbReference>
<comment type="similarity">
    <text evidence="1 13">Belongs to the RuvC family.</text>
</comment>
<keyword evidence="6 13" id="KW-0227">DNA damage</keyword>
<dbReference type="EMBL" id="CP023737">
    <property type="protein sequence ID" value="ATQ69933.1"/>
    <property type="molecule type" value="Genomic_DNA"/>
</dbReference>
<comment type="function">
    <text evidence="13">The RuvA-RuvB-RuvC complex processes Holliday junction (HJ) DNA during genetic recombination and DNA repair. Endonuclease that resolves HJ intermediates. Cleaves cruciform DNA by making single-stranded nicks across the HJ at symmetrical positions within the homologous arms, yielding a 5'-phosphate and a 3'-hydroxyl group; requires a central core of homology in the junction. The consensus cleavage sequence is 5'-(A/T)TT(C/G)-3'. Cleavage occurs on the 3'-side of the TT dinucleotide at the point of strand exchange. HJ branch migration catalyzed by RuvA-RuvB allows RuvC to scan DNA until it finds its consensus sequence, where it cleaves and resolves the cruciform DNA.</text>
</comment>
<dbReference type="CDD" id="cd16962">
    <property type="entry name" value="RuvC"/>
    <property type="match status" value="1"/>
</dbReference>
<dbReference type="GO" id="GO:0008821">
    <property type="term" value="F:crossover junction DNA endonuclease activity"/>
    <property type="evidence" value="ECO:0007669"/>
    <property type="project" value="UniProtKB-UniRule"/>
</dbReference>
<dbReference type="Proteomes" id="UP000230709">
    <property type="component" value="Chromosome"/>
</dbReference>
<feature type="binding site" evidence="13">
    <location>
        <position position="12"/>
    </location>
    <ligand>
        <name>Mg(2+)</name>
        <dbReference type="ChEBI" id="CHEBI:18420"/>
        <label>1</label>
    </ligand>
</feature>
<name>A0A2D2D4M3_METT3</name>
<evidence type="ECO:0000256" key="14">
    <source>
        <dbReference type="NCBIfam" id="TIGR00228"/>
    </source>
</evidence>
<dbReference type="EC" id="3.1.21.10" evidence="13 14"/>
<dbReference type="InterPro" id="IPR036397">
    <property type="entry name" value="RNaseH_sf"/>
</dbReference>